<gene>
    <name evidence="2" type="ORF">F0P94_13615</name>
</gene>
<evidence type="ECO:0000313" key="2">
    <source>
        <dbReference type="EMBL" id="KAA9331832.1"/>
    </source>
</evidence>
<sequence>MNNFCMGRLFSALCILLIAATSCEQSRSGPTVVEGQVVERISGKPVPDAFVQLYQPGKTFSSGYSKAGDPYRTDGNGNFSFSYDAETESSYLLMGHSNKGHYTDWQEAPNLSNGRKNKDVKVKVNAPAWVRIKLIDELPKSKVWLAIAGYAGPVDNLSFPKDTIFYRFTTADFARRVTWEITDTLAIKTLRYQDYYVAGMDTVTVEIKF</sequence>
<dbReference type="InterPro" id="IPR008969">
    <property type="entry name" value="CarboxyPept-like_regulatory"/>
</dbReference>
<evidence type="ECO:0008006" key="4">
    <source>
        <dbReference type="Google" id="ProtNLM"/>
    </source>
</evidence>
<evidence type="ECO:0000313" key="3">
    <source>
        <dbReference type="Proteomes" id="UP000326570"/>
    </source>
</evidence>
<name>A0A5N1IP43_9BACT</name>
<dbReference type="AlphaFoldDB" id="A0A5N1IP43"/>
<protein>
    <recommendedName>
        <fullName evidence="4">Carboxypeptidase regulatory-like domain-containing protein</fullName>
    </recommendedName>
</protein>
<reference evidence="2 3" key="1">
    <citation type="submission" date="2019-09" db="EMBL/GenBank/DDBJ databases">
        <title>Genome sequence of Adhaeribacter sp. M2.</title>
        <authorList>
            <person name="Srinivasan S."/>
        </authorList>
    </citation>
    <scope>NUCLEOTIDE SEQUENCE [LARGE SCALE GENOMIC DNA]</scope>
    <source>
        <strain evidence="2 3">M2</strain>
    </source>
</reference>
<dbReference type="EMBL" id="VTWT01000007">
    <property type="protein sequence ID" value="KAA9331832.1"/>
    <property type="molecule type" value="Genomic_DNA"/>
</dbReference>
<accession>A0A5N1IP43</accession>
<dbReference type="RefSeq" id="WP_150904441.1">
    <property type="nucleotide sequence ID" value="NZ_VTWT01000007.1"/>
</dbReference>
<feature type="chain" id="PRO_5024977802" description="Carboxypeptidase regulatory-like domain-containing protein" evidence="1">
    <location>
        <begin position="25"/>
        <end position="209"/>
    </location>
</feature>
<feature type="signal peptide" evidence="1">
    <location>
        <begin position="1"/>
        <end position="24"/>
    </location>
</feature>
<organism evidence="2 3">
    <name type="scientific">Adhaeribacter soli</name>
    <dbReference type="NCBI Taxonomy" id="2607655"/>
    <lineage>
        <taxon>Bacteria</taxon>
        <taxon>Pseudomonadati</taxon>
        <taxon>Bacteroidota</taxon>
        <taxon>Cytophagia</taxon>
        <taxon>Cytophagales</taxon>
        <taxon>Hymenobacteraceae</taxon>
        <taxon>Adhaeribacter</taxon>
    </lineage>
</organism>
<proteinExistence type="predicted"/>
<evidence type="ECO:0000256" key="1">
    <source>
        <dbReference type="SAM" id="SignalP"/>
    </source>
</evidence>
<dbReference type="Proteomes" id="UP000326570">
    <property type="component" value="Unassembled WGS sequence"/>
</dbReference>
<dbReference type="SUPFAM" id="SSF49464">
    <property type="entry name" value="Carboxypeptidase regulatory domain-like"/>
    <property type="match status" value="1"/>
</dbReference>
<keyword evidence="1" id="KW-0732">Signal</keyword>
<keyword evidence="3" id="KW-1185">Reference proteome</keyword>
<comment type="caution">
    <text evidence="2">The sequence shown here is derived from an EMBL/GenBank/DDBJ whole genome shotgun (WGS) entry which is preliminary data.</text>
</comment>